<accession>A0AAP7A234</accession>
<evidence type="ECO:0000256" key="4">
    <source>
        <dbReference type="ARBA" id="ARBA00022553"/>
    </source>
</evidence>
<evidence type="ECO:0000256" key="2">
    <source>
        <dbReference type="ARBA" id="ARBA00006432"/>
    </source>
</evidence>
<dbReference type="PROSITE" id="PS00012">
    <property type="entry name" value="PHOSPHOPANTETHEINE"/>
    <property type="match status" value="1"/>
</dbReference>
<dbReference type="SUPFAM" id="SSF56801">
    <property type="entry name" value="Acetyl-CoA synthetase-like"/>
    <property type="match status" value="1"/>
</dbReference>
<evidence type="ECO:0000259" key="10">
    <source>
        <dbReference type="PROSITE" id="PS50075"/>
    </source>
</evidence>
<evidence type="ECO:0000256" key="9">
    <source>
        <dbReference type="SAM" id="MobiDB-lite"/>
    </source>
</evidence>
<evidence type="ECO:0000256" key="3">
    <source>
        <dbReference type="ARBA" id="ARBA00022450"/>
    </source>
</evidence>
<dbReference type="GO" id="GO:0031177">
    <property type="term" value="F:phosphopantetheine binding"/>
    <property type="evidence" value="ECO:0007669"/>
    <property type="project" value="TreeGrafter"/>
</dbReference>
<dbReference type="InterPro" id="IPR001242">
    <property type="entry name" value="Condensation_dom"/>
</dbReference>
<dbReference type="NCBIfam" id="TIGR01720">
    <property type="entry name" value="NRPS-para261"/>
    <property type="match status" value="1"/>
</dbReference>
<dbReference type="Gene3D" id="3.30.559.10">
    <property type="entry name" value="Chloramphenicol acetyltransferase-like domain"/>
    <property type="match status" value="3"/>
</dbReference>
<keyword evidence="7" id="KW-0045">Antibiotic biosynthesis</keyword>
<evidence type="ECO:0000256" key="8">
    <source>
        <dbReference type="ARBA" id="ARBA00023268"/>
    </source>
</evidence>
<dbReference type="InterPro" id="IPR057737">
    <property type="entry name" value="Condensation_MtbB-like"/>
</dbReference>
<dbReference type="Gene3D" id="3.40.50.980">
    <property type="match status" value="2"/>
</dbReference>
<name>A0AAP7A234_PAEAL</name>
<dbReference type="EMBL" id="JABFOR010000070">
    <property type="protein sequence ID" value="NOJ74036.1"/>
    <property type="molecule type" value="Genomic_DNA"/>
</dbReference>
<dbReference type="GO" id="GO:0017000">
    <property type="term" value="P:antibiotic biosynthetic process"/>
    <property type="evidence" value="ECO:0007669"/>
    <property type="project" value="UniProtKB-KW"/>
</dbReference>
<dbReference type="FunFam" id="3.30.559.30:FF:000006">
    <property type="entry name" value="Yersiniabactin polyketide/non-ribosomal peptide synthetase"/>
    <property type="match status" value="1"/>
</dbReference>
<dbReference type="FunFam" id="3.30.300.30:FF:000010">
    <property type="entry name" value="Enterobactin synthetase component F"/>
    <property type="match status" value="1"/>
</dbReference>
<dbReference type="FunFam" id="3.30.559.10:FF:000023">
    <property type="entry name" value="Non-ribosomal peptide synthetase"/>
    <property type="match status" value="1"/>
</dbReference>
<gene>
    <name evidence="11" type="ORF">HMI46_26345</name>
</gene>
<dbReference type="CDD" id="cd19543">
    <property type="entry name" value="DCL_NRPS"/>
    <property type="match status" value="1"/>
</dbReference>
<dbReference type="InterPro" id="IPR000873">
    <property type="entry name" value="AMP-dep_synth/lig_dom"/>
</dbReference>
<feature type="domain" description="Carrier" evidence="10">
    <location>
        <begin position="961"/>
        <end position="1035"/>
    </location>
</feature>
<reference evidence="11 12" key="1">
    <citation type="submission" date="2020-05" db="EMBL/GenBank/DDBJ databases">
        <title>Whole genome sequencing and identification of novel metabolites from Paenibacillus alvei strain JR949.</title>
        <authorList>
            <person name="Rajendhran J."/>
            <person name="Sree Pranav P."/>
            <person name="Mahalakshmi B."/>
            <person name="Karthikeyan R."/>
        </authorList>
    </citation>
    <scope>NUCLEOTIDE SEQUENCE [LARGE SCALE GENOMIC DNA]</scope>
    <source>
        <strain evidence="11 12">JR949</strain>
    </source>
</reference>
<protein>
    <submittedName>
        <fullName evidence="11">Amino acid adenylation domain-containing protein</fullName>
    </submittedName>
</protein>
<dbReference type="FunFam" id="1.10.1200.10:FF:000005">
    <property type="entry name" value="Nonribosomal peptide synthetase 1"/>
    <property type="match status" value="1"/>
</dbReference>
<dbReference type="Pfam" id="PF13193">
    <property type="entry name" value="AMP-binding_C"/>
    <property type="match status" value="1"/>
</dbReference>
<dbReference type="Gene3D" id="3.30.300.30">
    <property type="match status" value="1"/>
</dbReference>
<dbReference type="InterPro" id="IPR020845">
    <property type="entry name" value="AMP-binding_CS"/>
</dbReference>
<dbReference type="Gene3D" id="1.10.1200.10">
    <property type="entry name" value="ACP-like"/>
    <property type="match status" value="1"/>
</dbReference>
<dbReference type="InterPro" id="IPR025110">
    <property type="entry name" value="AMP-bd_C"/>
</dbReference>
<dbReference type="InterPro" id="IPR036736">
    <property type="entry name" value="ACP-like_sf"/>
</dbReference>
<evidence type="ECO:0000256" key="5">
    <source>
        <dbReference type="ARBA" id="ARBA00022598"/>
    </source>
</evidence>
<dbReference type="GO" id="GO:0008610">
    <property type="term" value="P:lipid biosynthetic process"/>
    <property type="evidence" value="ECO:0007669"/>
    <property type="project" value="UniProtKB-ARBA"/>
</dbReference>
<dbReference type="InterPro" id="IPR023213">
    <property type="entry name" value="CAT-like_dom_sf"/>
</dbReference>
<dbReference type="PANTHER" id="PTHR45527:SF1">
    <property type="entry name" value="FATTY ACID SYNTHASE"/>
    <property type="match status" value="1"/>
</dbReference>
<comment type="similarity">
    <text evidence="2">Belongs to the ATP-dependent AMP-binding enzyme family.</text>
</comment>
<dbReference type="Pfam" id="PF00550">
    <property type="entry name" value="PP-binding"/>
    <property type="match status" value="1"/>
</dbReference>
<dbReference type="FunFam" id="2.30.38.10:FF:000001">
    <property type="entry name" value="Non-ribosomal peptide synthetase PvdI"/>
    <property type="match status" value="1"/>
</dbReference>
<dbReference type="Gene3D" id="3.30.559.30">
    <property type="entry name" value="Nonribosomal peptide synthetase, condensation domain"/>
    <property type="match status" value="3"/>
</dbReference>
<dbReference type="PANTHER" id="PTHR45527">
    <property type="entry name" value="NONRIBOSOMAL PEPTIDE SYNTHETASE"/>
    <property type="match status" value="1"/>
</dbReference>
<dbReference type="GO" id="GO:0044550">
    <property type="term" value="P:secondary metabolite biosynthetic process"/>
    <property type="evidence" value="ECO:0007669"/>
    <property type="project" value="TreeGrafter"/>
</dbReference>
<keyword evidence="4" id="KW-0597">Phosphoprotein</keyword>
<organism evidence="11 12">
    <name type="scientific">Paenibacillus alvei</name>
    <name type="common">Bacillus alvei</name>
    <dbReference type="NCBI Taxonomy" id="44250"/>
    <lineage>
        <taxon>Bacteria</taxon>
        <taxon>Bacillati</taxon>
        <taxon>Bacillota</taxon>
        <taxon>Bacilli</taxon>
        <taxon>Bacillales</taxon>
        <taxon>Paenibacillaceae</taxon>
        <taxon>Paenibacillus</taxon>
    </lineage>
</organism>
<dbReference type="FunFam" id="3.40.50.980:FF:000001">
    <property type="entry name" value="Non-ribosomal peptide synthetase"/>
    <property type="match status" value="1"/>
</dbReference>
<feature type="compositionally biased region" description="Basic and acidic residues" evidence="9">
    <location>
        <begin position="940"/>
        <end position="953"/>
    </location>
</feature>
<dbReference type="InterPro" id="IPR009081">
    <property type="entry name" value="PP-bd_ACP"/>
</dbReference>
<keyword evidence="3" id="KW-0596">Phosphopantetheine</keyword>
<sequence length="1969" mass="223918">MKKLSTKPFIQNVYPLTPMQQGMLFHSLFDNNKNTFFVQLSFKAEGALKPQLLQQSLNLLVQRHDVFRTVFHADKSKQPLQIVLEARNNDLIYQDVTAYDEQEQQEMVNEYLETDRDIGFDLSKDSLLRVAAFKRQEQSFDFVFSFHHIIIDGWCIGTVVKEFFELYQSMESGRTSKLEALPPFGQYVRWLGSRNEEMSGAYWRTYLEGLELQTLIPWANADKQEGYVQDKVRFCLSKSDTEQLAQMARRQQVTLSTVIHALWAIALQRYNYSDDIVFGTVVSGRNADLPGVAKMVGLLINTNPVRVTFQRGMKFDRLLQHLHQRMLEAEEHSCYPLTSIQADSHLDRNVVNHVIGFENVPLDIDLLGEEQVSGIRLSDFELSDQTNYDFNLVIIPSEELSFTIKYNALRYARSDMQRVAGHIRQLVRCVLRNPSANVDDLELVNAEERNLLLHAFNKPVAKRPSFQAVHELFEAQVKQRPAQTAAVCRDEHITYEQLNKRAEWIAYRLKQCGAGREQVVAISLSPSIDMLAAVLGVMKAGAAFLPIDTHYPVQRMEYVLKDSGAAVLISHKDTLERMDYRDNGIAIQETVWNSAAIEHFTANSPRTEAYPDQLAYVIYTSGSTGQPKGVMIEHQGLHNLCQWHIRSFGVTAVDRAAKYAGFGFDASVWEIFPYLSCGASIYIVNEEDKYDVEKVNRLMERNGITIGFLPTPFFEQFVKLPNTSLRVLLTGGDKLKQTAEQSYQVYNNYGPSENTVVTTSYKVVHNSPAIPIGQPIDNTQVYIVKHHQLQPVGVAGELCIGGVGLFRGYLNNEELTREKLIENPYAPGEKMYRTGDLARWLPDGNLEFLGRIDQQVSIRGFRIELEEIEAKLLMNPAVQDAVVADKEDKAGAKYLCAYVVASETLEAEKIKAQLLEELPEYMVPAYVIQLERIPVTPNGKVDRRALPEPDRTTRHAAGCEGPRNEAEASMVLVWKQVLGISDIGMNDNFFQLGGDSIKAIQLSSHLKKSDIHVEIKDIFNKPTIRQLSVSLYNRSAKSAYQGVVEGEAPLGPIQHWFFENQFTDNHHWNQSVMLFNKGGFHIPALKKVLNRLLEHHDALRMVYSSRNGQIRQQNRGWKPDLFGFDVFDFSSKLQAEAQITEVTKTVQAGMNLAEGPLVRAGLFRTAQGDHLLIAIHHLVVDGVSWRILLEDLAEGYRQAMAGAPLHFPPKTSSYKEWTEFLLEYAQSEEHIREADYWNAFAHQSWTPLPKDATAECNRVKDEQVIDLKLSAAETKQLLRQAGRRYETEVNDLLLTALGLALKQWRKAGRILIGLEGHGREELSNELDMNRTVGWFTALYPVLLEIPEAADLETQIRSVKQTLRNIPRKGIGYGIHRYLTSADDKGNNLRQLKPELTFNYLGHFDLPYEEFVLSHVSGGPMFSGENERAHALDITGIVIDGELRFSFLYNGLEFKAETIAELSACFKTSLLHLIEHCVRGRTGDEPVVEARVEEKNAGIYSSGTSDPERLHHPFPLTDIQMAYLLGRNKGFDIGGVSTHAYTEVETSIDIQRFNDSLNQVIRRHPMMRAIVLAGGEQRILEQVPEYKIEVIDVRNLDKQSKAQCIDNGRQRMSHDVFQTDRWPLFEFIAYRMGEDDYLLCISRDLLIADAASMDIMGQDLMKYYENPDVQLPELSFTFRDYVLAYKALKNSEVYHSDRQYWQNQLDTFPSAPQLPVKQLAADITVQPTFHRVEKTYSMDKWQQLKNIAYDQVVTPATMLAAIYAQILSLWSNQSELALNVTVYNRYPFHPDVDKIIGDFTSNLLLGITLDPKYSFWEQARSIQSRLLDALEHRHYEGVEFIRDIAKHKGLDYGKAVMPIVFTAVLNEESNRQGAGFEALGNLKTGISQTSQVYIDFQATILSDELWLFWDYVEQLFDADVINQMFSSFTSVVEGLLVTGQPAAVELSEPDRALLEAYNQTDEDIARTTLH</sequence>
<evidence type="ECO:0000313" key="11">
    <source>
        <dbReference type="EMBL" id="NOJ74036.1"/>
    </source>
</evidence>
<feature type="non-terminal residue" evidence="11">
    <location>
        <position position="1969"/>
    </location>
</feature>
<keyword evidence="8" id="KW-0511">Multifunctional enzyme</keyword>
<keyword evidence="6" id="KW-0677">Repeat</keyword>
<dbReference type="GO" id="GO:0005737">
    <property type="term" value="C:cytoplasm"/>
    <property type="evidence" value="ECO:0007669"/>
    <property type="project" value="TreeGrafter"/>
</dbReference>
<dbReference type="SUPFAM" id="SSF52777">
    <property type="entry name" value="CoA-dependent acyltransferases"/>
    <property type="match status" value="6"/>
</dbReference>
<dbReference type="GO" id="GO:0016874">
    <property type="term" value="F:ligase activity"/>
    <property type="evidence" value="ECO:0007669"/>
    <property type="project" value="UniProtKB-KW"/>
</dbReference>
<dbReference type="SUPFAM" id="SSF47336">
    <property type="entry name" value="ACP-like"/>
    <property type="match status" value="1"/>
</dbReference>
<dbReference type="InterPro" id="IPR010060">
    <property type="entry name" value="NRPS_synth"/>
</dbReference>
<evidence type="ECO:0000256" key="7">
    <source>
        <dbReference type="ARBA" id="ARBA00023194"/>
    </source>
</evidence>
<dbReference type="InterPro" id="IPR006162">
    <property type="entry name" value="Ppantetheine_attach_site"/>
</dbReference>
<dbReference type="InterPro" id="IPR010071">
    <property type="entry name" value="AA_adenyl_dom"/>
</dbReference>
<dbReference type="CDD" id="cd19534">
    <property type="entry name" value="E_NRPS"/>
    <property type="match status" value="1"/>
</dbReference>
<dbReference type="InterPro" id="IPR045851">
    <property type="entry name" value="AMP-bd_C_sf"/>
</dbReference>
<keyword evidence="5" id="KW-0436">Ligase</keyword>
<evidence type="ECO:0000256" key="1">
    <source>
        <dbReference type="ARBA" id="ARBA00001957"/>
    </source>
</evidence>
<dbReference type="GO" id="GO:0043041">
    <property type="term" value="P:amino acid activation for nonribosomal peptide biosynthetic process"/>
    <property type="evidence" value="ECO:0007669"/>
    <property type="project" value="TreeGrafter"/>
</dbReference>
<dbReference type="NCBIfam" id="TIGR01733">
    <property type="entry name" value="AA-adenyl-dom"/>
    <property type="match status" value="1"/>
</dbReference>
<dbReference type="PROSITE" id="PS00455">
    <property type="entry name" value="AMP_BINDING"/>
    <property type="match status" value="1"/>
</dbReference>
<evidence type="ECO:0000256" key="6">
    <source>
        <dbReference type="ARBA" id="ARBA00022737"/>
    </source>
</evidence>
<comment type="caution">
    <text evidence="11">The sequence shown here is derived from an EMBL/GenBank/DDBJ whole genome shotgun (WGS) entry which is preliminary data.</text>
</comment>
<evidence type="ECO:0000313" key="12">
    <source>
        <dbReference type="Proteomes" id="UP000552038"/>
    </source>
</evidence>
<dbReference type="Pfam" id="PF00668">
    <property type="entry name" value="Condensation"/>
    <property type="match status" value="3"/>
</dbReference>
<dbReference type="PROSITE" id="PS50075">
    <property type="entry name" value="CARRIER"/>
    <property type="match status" value="1"/>
</dbReference>
<dbReference type="Gene3D" id="2.30.38.10">
    <property type="entry name" value="Luciferase, Domain 3"/>
    <property type="match status" value="1"/>
</dbReference>
<dbReference type="Proteomes" id="UP000552038">
    <property type="component" value="Unassembled WGS sequence"/>
</dbReference>
<proteinExistence type="inferred from homology"/>
<comment type="cofactor">
    <cofactor evidence="1">
        <name>pantetheine 4'-phosphate</name>
        <dbReference type="ChEBI" id="CHEBI:47942"/>
    </cofactor>
</comment>
<feature type="region of interest" description="Disordered" evidence="9">
    <location>
        <begin position="940"/>
        <end position="961"/>
    </location>
</feature>
<dbReference type="CDD" id="cd19535">
    <property type="entry name" value="Cyc_NRPS"/>
    <property type="match status" value="1"/>
</dbReference>
<dbReference type="Pfam" id="PF00501">
    <property type="entry name" value="AMP-binding"/>
    <property type="match status" value="1"/>
</dbReference>